<evidence type="ECO:0000256" key="2">
    <source>
        <dbReference type="SAM" id="MobiDB-lite"/>
    </source>
</evidence>
<reference evidence="6" key="1">
    <citation type="journal article" date="2019" name="Int. J. Syst. Evol. Microbiol.">
        <title>The Global Catalogue of Microorganisms (GCM) 10K type strain sequencing project: providing services to taxonomists for standard genome sequencing and annotation.</title>
        <authorList>
            <consortium name="The Broad Institute Genomics Platform"/>
            <consortium name="The Broad Institute Genome Sequencing Center for Infectious Disease"/>
            <person name="Wu L."/>
            <person name="Ma J."/>
        </authorList>
    </citation>
    <scope>NUCLEOTIDE SEQUENCE [LARGE SCALE GENOMIC DNA]</scope>
    <source>
        <strain evidence="6">JCM 31890</strain>
    </source>
</reference>
<dbReference type="Pfam" id="PF00313">
    <property type="entry name" value="CSD"/>
    <property type="match status" value="1"/>
</dbReference>
<dbReference type="Pfam" id="PF06961">
    <property type="entry name" value="DUF1294"/>
    <property type="match status" value="1"/>
</dbReference>
<keyword evidence="3" id="KW-0812">Transmembrane</keyword>
<name>A0ABP8L6N4_9BURK</name>
<dbReference type="PROSITE" id="PS51857">
    <property type="entry name" value="CSD_2"/>
    <property type="match status" value="1"/>
</dbReference>
<dbReference type="InterPro" id="IPR002059">
    <property type="entry name" value="CSP_DNA-bd"/>
</dbReference>
<keyword evidence="6" id="KW-1185">Reference proteome</keyword>
<sequence length="254" mass="27098">MRRGPQRSGLGFSRMQHTGTLTTWNDERGFGFITPHGGGEPVFVHASALGPRGQRPAVGTALRYAVRPGRQGKPQAVDVRAAAAATAAPAGAARKAHPAAAQRTTTARGAANERRTGARPGERPAPWSPVRRAALPLFGLVYAVCVGVWGWDARVPLAYAAMSLVTYAAYAIDKAAAVSGRWRTSEKTLHLLALACGWPGALWAQQRLRHKTAKPAFIAVFRVTVLANAALCVAWHADWLGHAELQRGLRLLGL</sequence>
<protein>
    <submittedName>
        <fullName evidence="5">DUF1294 domain-containing protein</fullName>
    </submittedName>
</protein>
<keyword evidence="3" id="KW-0472">Membrane</keyword>
<feature type="compositionally biased region" description="Low complexity" evidence="2">
    <location>
        <begin position="87"/>
        <end position="110"/>
    </location>
</feature>
<evidence type="ECO:0000259" key="4">
    <source>
        <dbReference type="PROSITE" id="PS51857"/>
    </source>
</evidence>
<keyword evidence="3" id="KW-1133">Transmembrane helix</keyword>
<dbReference type="PANTHER" id="PTHR12962:SF1">
    <property type="entry name" value="COLD SHOCK DOMAIN-CONTAINING PROTEIN CG9705"/>
    <property type="match status" value="1"/>
</dbReference>
<feature type="transmembrane region" description="Helical" evidence="3">
    <location>
        <begin position="133"/>
        <end position="151"/>
    </location>
</feature>
<dbReference type="InterPro" id="IPR052069">
    <property type="entry name" value="Ca-reg_mRNA-binding_domain"/>
</dbReference>
<dbReference type="Proteomes" id="UP001501788">
    <property type="component" value="Unassembled WGS sequence"/>
</dbReference>
<organism evidence="5 6">
    <name type="scientific">Acidovorax lacteus</name>
    <dbReference type="NCBI Taxonomy" id="1924988"/>
    <lineage>
        <taxon>Bacteria</taxon>
        <taxon>Pseudomonadati</taxon>
        <taxon>Pseudomonadota</taxon>
        <taxon>Betaproteobacteria</taxon>
        <taxon>Burkholderiales</taxon>
        <taxon>Comamonadaceae</taxon>
        <taxon>Acidovorax</taxon>
    </lineage>
</organism>
<dbReference type="InterPro" id="IPR010718">
    <property type="entry name" value="DUF1294"/>
</dbReference>
<dbReference type="SMART" id="SM00357">
    <property type="entry name" value="CSP"/>
    <property type="match status" value="1"/>
</dbReference>
<evidence type="ECO:0000256" key="3">
    <source>
        <dbReference type="SAM" id="Phobius"/>
    </source>
</evidence>
<feature type="domain" description="CSD" evidence="4">
    <location>
        <begin position="16"/>
        <end position="81"/>
    </location>
</feature>
<dbReference type="CDD" id="cd04458">
    <property type="entry name" value="CSP_CDS"/>
    <property type="match status" value="1"/>
</dbReference>
<feature type="region of interest" description="Disordered" evidence="2">
    <location>
        <begin position="87"/>
        <end position="126"/>
    </location>
</feature>
<evidence type="ECO:0000313" key="5">
    <source>
        <dbReference type="EMBL" id="GAA4423880.1"/>
    </source>
</evidence>
<evidence type="ECO:0000313" key="6">
    <source>
        <dbReference type="Proteomes" id="UP001501788"/>
    </source>
</evidence>
<accession>A0ABP8L6N4</accession>
<evidence type="ECO:0000256" key="1">
    <source>
        <dbReference type="ARBA" id="ARBA00022553"/>
    </source>
</evidence>
<dbReference type="EMBL" id="BAABEX010000011">
    <property type="protein sequence ID" value="GAA4423880.1"/>
    <property type="molecule type" value="Genomic_DNA"/>
</dbReference>
<dbReference type="InterPro" id="IPR012340">
    <property type="entry name" value="NA-bd_OB-fold"/>
</dbReference>
<dbReference type="InterPro" id="IPR011129">
    <property type="entry name" value="CSD"/>
</dbReference>
<dbReference type="Gene3D" id="2.40.50.140">
    <property type="entry name" value="Nucleic acid-binding proteins"/>
    <property type="match status" value="1"/>
</dbReference>
<feature type="transmembrane region" description="Helical" evidence="3">
    <location>
        <begin position="216"/>
        <end position="237"/>
    </location>
</feature>
<feature type="compositionally biased region" description="Basic and acidic residues" evidence="2">
    <location>
        <begin position="111"/>
        <end position="122"/>
    </location>
</feature>
<dbReference type="PANTHER" id="PTHR12962">
    <property type="entry name" value="CALCIUM-REGULATED HEAT STABLE PROTEIN CRHSP-24-RELATED"/>
    <property type="match status" value="1"/>
</dbReference>
<comment type="caution">
    <text evidence="5">The sequence shown here is derived from an EMBL/GenBank/DDBJ whole genome shotgun (WGS) entry which is preliminary data.</text>
</comment>
<feature type="transmembrane region" description="Helical" evidence="3">
    <location>
        <begin position="157"/>
        <end position="176"/>
    </location>
</feature>
<keyword evidence="1" id="KW-0597">Phosphoprotein</keyword>
<gene>
    <name evidence="5" type="ORF">GCM10023090_16580</name>
</gene>
<proteinExistence type="predicted"/>
<dbReference type="SUPFAM" id="SSF50249">
    <property type="entry name" value="Nucleic acid-binding proteins"/>
    <property type="match status" value="1"/>
</dbReference>